<name>A0A0F7L4N1_9VIRU</name>
<evidence type="ECO:0000313" key="1">
    <source>
        <dbReference type="EMBL" id="AKH45936.1"/>
    </source>
</evidence>
<reference evidence="1" key="1">
    <citation type="journal article" date="2015" name="Front. Microbiol.">
        <title>Combining genomic sequencing methods to explore viral diversity and reveal potential virus-host interactions.</title>
        <authorList>
            <person name="Chow C.E."/>
            <person name="Winget D.M."/>
            <person name="White R.A.III."/>
            <person name="Hallam S.J."/>
            <person name="Suttle C.A."/>
        </authorList>
    </citation>
    <scope>NUCLEOTIDE SEQUENCE</scope>
    <source>
        <strain evidence="1">Anoxic3_1</strain>
    </source>
</reference>
<reference evidence="1" key="2">
    <citation type="submission" date="2015-03" db="EMBL/GenBank/DDBJ databases">
        <authorList>
            <person name="Chow C.-E.T."/>
            <person name="Winget D.M."/>
            <person name="White R.A.III."/>
            <person name="Hallam S.J."/>
            <person name="Suttle C.A."/>
        </authorList>
    </citation>
    <scope>NUCLEOTIDE SEQUENCE</scope>
    <source>
        <strain evidence="1">Anoxic3_1</strain>
    </source>
</reference>
<sequence>MEWDPVHAWHVVSAQLDFCAVVVAQRLDVLLTHGHNIAGAVFDVFLDRRTDPLHRFHVGQHALVTGL</sequence>
<protein>
    <submittedName>
        <fullName evidence="1">Uncharacterized protein</fullName>
    </submittedName>
</protein>
<organism evidence="1">
    <name type="scientific">uncultured marine virus</name>
    <dbReference type="NCBI Taxonomy" id="186617"/>
    <lineage>
        <taxon>Viruses</taxon>
        <taxon>environmental samples</taxon>
    </lineage>
</organism>
<proteinExistence type="predicted"/>
<accession>A0A0F7L4N1</accession>
<dbReference type="EMBL" id="KR029577">
    <property type="protein sequence ID" value="AKH45936.1"/>
    <property type="molecule type" value="Genomic_DNA"/>
</dbReference>